<dbReference type="HOGENOM" id="CLU_1778791_0_0_1"/>
<proteinExistence type="predicted"/>
<dbReference type="Proteomes" id="UP000024376">
    <property type="component" value="Unassembled WGS sequence"/>
</dbReference>
<accession>A0A024SKT9</accession>
<gene>
    <name evidence="2" type="ORF">M419DRAFT_4712</name>
</gene>
<evidence type="ECO:0000256" key="1">
    <source>
        <dbReference type="SAM" id="MobiDB-lite"/>
    </source>
</evidence>
<dbReference type="AlphaFoldDB" id="A0A024SKT9"/>
<evidence type="ECO:0000313" key="3">
    <source>
        <dbReference type="Proteomes" id="UP000024376"/>
    </source>
</evidence>
<organism evidence="2 3">
    <name type="scientific">Hypocrea jecorina (strain ATCC 56765 / BCRC 32924 / NRRL 11460 / Rut C-30)</name>
    <name type="common">Trichoderma reesei</name>
    <dbReference type="NCBI Taxonomy" id="1344414"/>
    <lineage>
        <taxon>Eukaryota</taxon>
        <taxon>Fungi</taxon>
        <taxon>Dikarya</taxon>
        <taxon>Ascomycota</taxon>
        <taxon>Pezizomycotina</taxon>
        <taxon>Sordariomycetes</taxon>
        <taxon>Hypocreomycetidae</taxon>
        <taxon>Hypocreales</taxon>
        <taxon>Hypocreaceae</taxon>
        <taxon>Trichoderma</taxon>
    </lineage>
</organism>
<protein>
    <submittedName>
        <fullName evidence="2">Uncharacterized protein</fullName>
    </submittedName>
</protein>
<dbReference type="KEGG" id="trr:M419DRAFT_4712"/>
<evidence type="ECO:0000313" key="2">
    <source>
        <dbReference type="EMBL" id="ETS06432.1"/>
    </source>
</evidence>
<feature type="region of interest" description="Disordered" evidence="1">
    <location>
        <begin position="123"/>
        <end position="146"/>
    </location>
</feature>
<reference evidence="3" key="1">
    <citation type="journal article" date="2013" name="Ind. Biotechnol.">
        <title>Comparative genomics analysis of Trichoderma reesei strains.</title>
        <authorList>
            <person name="Koike H."/>
            <person name="Aerts A."/>
            <person name="LaButti K."/>
            <person name="Grigoriev I.V."/>
            <person name="Baker S.E."/>
        </authorList>
    </citation>
    <scope>NUCLEOTIDE SEQUENCE [LARGE SCALE GENOMIC DNA]</scope>
    <source>
        <strain evidence="3">ATCC 56765 / BCRC 32924 / NRRL 11460 / Rut C-30</strain>
    </source>
</reference>
<dbReference type="EMBL" id="KI911139">
    <property type="protein sequence ID" value="ETS06432.1"/>
    <property type="molecule type" value="Genomic_DNA"/>
</dbReference>
<name>A0A024SKT9_HYPJR</name>
<feature type="compositionally biased region" description="Basic and acidic residues" evidence="1">
    <location>
        <begin position="136"/>
        <end position="146"/>
    </location>
</feature>
<sequence>MAWPRLLIVSGIAWPEHRGPSPPVLGSGNQARIWNADKNPVARSHLSQPDLGWANGSPCEGGFTLTARVAAERSDWAQAGRPRALQLAGSQPEACAWRCGGQSAAGGLSASSLNWALFLRKSPPLTPGARRPGPALEDHRDWGLVG</sequence>